<gene>
    <name evidence="5" type="ORF">HYQ45_014435</name>
</gene>
<comment type="caution">
    <text evidence="5">The sequence shown here is derived from an EMBL/GenBank/DDBJ whole genome shotgun (WGS) entry which is preliminary data.</text>
</comment>
<reference evidence="5" key="1">
    <citation type="journal article" date="2021" name="Mol. Plant Pathol.">
        <title>A 20-kb lineage-specific genomic region tames virulence in pathogenic amphidiploid Verticillium longisporum.</title>
        <authorList>
            <person name="Harting R."/>
            <person name="Starke J."/>
            <person name="Kusch H."/>
            <person name="Poggeler S."/>
            <person name="Maurus I."/>
            <person name="Schluter R."/>
            <person name="Landesfeind M."/>
            <person name="Bulla I."/>
            <person name="Nowrousian M."/>
            <person name="de Jonge R."/>
            <person name="Stahlhut G."/>
            <person name="Hoff K.J."/>
            <person name="Asshauer K.P."/>
            <person name="Thurmer A."/>
            <person name="Stanke M."/>
            <person name="Daniel R."/>
            <person name="Morgenstern B."/>
            <person name="Thomma B.P.H.J."/>
            <person name="Kronstad J.W."/>
            <person name="Braus-Stromeyer S.A."/>
            <person name="Braus G.H."/>
        </authorList>
    </citation>
    <scope>NUCLEOTIDE SEQUENCE</scope>
    <source>
        <strain evidence="5">Vl32</strain>
    </source>
</reference>
<dbReference type="OrthoDB" id="1618453at2759"/>
<keyword evidence="3" id="KW-0687">Ribonucleoprotein</keyword>
<dbReference type="GO" id="GO:0022625">
    <property type="term" value="C:cytosolic large ribosomal subunit"/>
    <property type="evidence" value="ECO:0007669"/>
    <property type="project" value="TreeGrafter"/>
</dbReference>
<dbReference type="Pfam" id="PF17144">
    <property type="entry name" value="Ribosomal_L5e"/>
    <property type="match status" value="1"/>
</dbReference>
<dbReference type="GO" id="GO:0000027">
    <property type="term" value="P:ribosomal large subunit assembly"/>
    <property type="evidence" value="ECO:0007669"/>
    <property type="project" value="TreeGrafter"/>
</dbReference>
<dbReference type="PANTHER" id="PTHR23410:SF12">
    <property type="entry name" value="LARGE RIBOSOMAL SUBUNIT PROTEIN UL18"/>
    <property type="match status" value="1"/>
</dbReference>
<evidence type="ECO:0000313" key="5">
    <source>
        <dbReference type="EMBL" id="KAG7121638.1"/>
    </source>
</evidence>
<name>A0A8I2Z814_VERLO</name>
<evidence type="ECO:0000256" key="1">
    <source>
        <dbReference type="ARBA" id="ARBA00007116"/>
    </source>
</evidence>
<dbReference type="GO" id="GO:0003735">
    <property type="term" value="F:structural constituent of ribosome"/>
    <property type="evidence" value="ECO:0007669"/>
    <property type="project" value="InterPro"/>
</dbReference>
<accession>A0A8I2Z814</accession>
<dbReference type="PANTHER" id="PTHR23410">
    <property type="entry name" value="RIBOSOMAL PROTEIN L5-RELATED"/>
    <property type="match status" value="1"/>
</dbReference>
<dbReference type="Proteomes" id="UP000689129">
    <property type="component" value="Unassembled WGS sequence"/>
</dbReference>
<feature type="compositionally biased region" description="Low complexity" evidence="4">
    <location>
        <begin position="54"/>
        <end position="71"/>
    </location>
</feature>
<dbReference type="AlphaFoldDB" id="A0A8I2Z814"/>
<sequence length="71" mass="8114">MTFHKLVKNNAYYSRFQTKYKRRQQGKTDYYARKRLITQAKNKSSPLRSLATRSSAPLTPTSSPLSASSTV</sequence>
<protein>
    <submittedName>
        <fullName evidence="5">60S ribosomal protein L5 like</fullName>
    </submittedName>
</protein>
<keyword evidence="2 5" id="KW-0689">Ribosomal protein</keyword>
<dbReference type="InterPro" id="IPR005485">
    <property type="entry name" value="Rbsml_uL18_euk_arch"/>
</dbReference>
<dbReference type="GO" id="GO:0008097">
    <property type="term" value="F:5S rRNA binding"/>
    <property type="evidence" value="ECO:0007669"/>
    <property type="project" value="InterPro"/>
</dbReference>
<evidence type="ECO:0000313" key="6">
    <source>
        <dbReference type="Proteomes" id="UP000689129"/>
    </source>
</evidence>
<dbReference type="EMBL" id="JAEMWZ010000366">
    <property type="protein sequence ID" value="KAG7121638.1"/>
    <property type="molecule type" value="Genomic_DNA"/>
</dbReference>
<organism evidence="5 6">
    <name type="scientific">Verticillium longisporum</name>
    <name type="common">Verticillium dahliae var. longisporum</name>
    <dbReference type="NCBI Taxonomy" id="100787"/>
    <lineage>
        <taxon>Eukaryota</taxon>
        <taxon>Fungi</taxon>
        <taxon>Dikarya</taxon>
        <taxon>Ascomycota</taxon>
        <taxon>Pezizomycotina</taxon>
        <taxon>Sordariomycetes</taxon>
        <taxon>Hypocreomycetidae</taxon>
        <taxon>Glomerellales</taxon>
        <taxon>Plectosphaerellaceae</taxon>
        <taxon>Verticillium</taxon>
    </lineage>
</organism>
<feature type="compositionally biased region" description="Polar residues" evidence="4">
    <location>
        <begin position="41"/>
        <end position="53"/>
    </location>
</feature>
<evidence type="ECO:0000256" key="2">
    <source>
        <dbReference type="ARBA" id="ARBA00022980"/>
    </source>
</evidence>
<proteinExistence type="inferred from homology"/>
<comment type="similarity">
    <text evidence="1">Belongs to the universal ribosomal protein uL18 family.</text>
</comment>
<dbReference type="GO" id="GO:0006412">
    <property type="term" value="P:translation"/>
    <property type="evidence" value="ECO:0007669"/>
    <property type="project" value="InterPro"/>
</dbReference>
<evidence type="ECO:0000256" key="3">
    <source>
        <dbReference type="ARBA" id="ARBA00023274"/>
    </source>
</evidence>
<evidence type="ECO:0000256" key="4">
    <source>
        <dbReference type="SAM" id="MobiDB-lite"/>
    </source>
</evidence>
<feature type="region of interest" description="Disordered" evidence="4">
    <location>
        <begin position="41"/>
        <end position="71"/>
    </location>
</feature>